<evidence type="ECO:0000313" key="2">
    <source>
        <dbReference type="EMBL" id="PBK81624.1"/>
    </source>
</evidence>
<keyword evidence="3" id="KW-1185">Reference proteome</keyword>
<reference evidence="3" key="1">
    <citation type="journal article" date="2017" name="Nat. Ecol. Evol.">
        <title>Genome expansion and lineage-specific genetic innovations in the forest pathogenic fungi Armillaria.</title>
        <authorList>
            <person name="Sipos G."/>
            <person name="Prasanna A.N."/>
            <person name="Walter M.C."/>
            <person name="O'Connor E."/>
            <person name="Balint B."/>
            <person name="Krizsan K."/>
            <person name="Kiss B."/>
            <person name="Hess J."/>
            <person name="Varga T."/>
            <person name="Slot J."/>
            <person name="Riley R."/>
            <person name="Boka B."/>
            <person name="Rigling D."/>
            <person name="Barry K."/>
            <person name="Lee J."/>
            <person name="Mihaltcheva S."/>
            <person name="LaButti K."/>
            <person name="Lipzen A."/>
            <person name="Waldron R."/>
            <person name="Moloney N.M."/>
            <person name="Sperisen C."/>
            <person name="Kredics L."/>
            <person name="Vagvoelgyi C."/>
            <person name="Patrignani A."/>
            <person name="Fitzpatrick D."/>
            <person name="Nagy I."/>
            <person name="Doyle S."/>
            <person name="Anderson J.B."/>
            <person name="Grigoriev I.V."/>
            <person name="Gueldener U."/>
            <person name="Muensterkoetter M."/>
            <person name="Nagy L.G."/>
        </authorList>
    </citation>
    <scope>NUCLEOTIDE SEQUENCE [LARGE SCALE GENOMIC DNA]</scope>
    <source>
        <strain evidence="3">Ar21-2</strain>
    </source>
</reference>
<sequence>MPALQPSLNDFLVFCDKYGKEEDGDSKDIVKLWSHSKQEFTAPALEHFEELQEDVYGKDSLMSDTTAVLEDGEYCGGITLESSFCSEFHIRNAQRTYHINTSFQEAHRLEAPHHSNKADGIREKDYENLAVHTANKGLCKGAPDAPEIIEQWADHANFPKTGGFKCYEGFSTSVNNCWPTSQTNFASSQRGSQTSTDTTVDKPMPVHEDADETDQEGMKSLKGNIGKYGRNHSDGGDHPAIPMAMTNLTCPHPDVPEECLCLTEFGMVWMLEEFSTVYFSGLHIHGGGLPQYVPLQMDQLIYTRVTVILYPPQVTLNGESTVAFAALPYPPDPCHICQKRDKKEHQLQSDGKGKEKSRMERVHNPLKATLLKLPTEWCQHGMHQPSIGRHYTEQATYLSDGGSFLAPKDHFNHGAHSLMQWINSIIQQFPPQYFVCYDRDLLLSAFSMELEGTRVAAEPWNLGPGWSGRDVLIGSKSNISVKDMTEEQIGQCWNTNDPNCFTLYGNCDIEKVEERFYTLAKEMGQTIPLNVGALEKMEQPLGGRPHIVDPQGKHKYIQQVRDNDRSKGSTQRHSRPNTKKHNLEIENHQMCLICKKHRADDQPKDIPLSKQQKVPTEEQIIISKKDCKVVY</sequence>
<accession>A0A2H3CJU3</accession>
<feature type="compositionally biased region" description="Polar residues" evidence="1">
    <location>
        <begin position="184"/>
        <end position="198"/>
    </location>
</feature>
<feature type="compositionally biased region" description="Basic residues" evidence="1">
    <location>
        <begin position="570"/>
        <end position="580"/>
    </location>
</feature>
<name>A0A2H3CJU3_ARMGA</name>
<feature type="region of interest" description="Disordered" evidence="1">
    <location>
        <begin position="561"/>
        <end position="582"/>
    </location>
</feature>
<evidence type="ECO:0000256" key="1">
    <source>
        <dbReference type="SAM" id="MobiDB-lite"/>
    </source>
</evidence>
<evidence type="ECO:0000313" key="3">
    <source>
        <dbReference type="Proteomes" id="UP000217790"/>
    </source>
</evidence>
<organism evidence="2 3">
    <name type="scientific">Armillaria gallica</name>
    <name type="common">Bulbous honey fungus</name>
    <name type="synonym">Armillaria bulbosa</name>
    <dbReference type="NCBI Taxonomy" id="47427"/>
    <lineage>
        <taxon>Eukaryota</taxon>
        <taxon>Fungi</taxon>
        <taxon>Dikarya</taxon>
        <taxon>Basidiomycota</taxon>
        <taxon>Agaricomycotina</taxon>
        <taxon>Agaricomycetes</taxon>
        <taxon>Agaricomycetidae</taxon>
        <taxon>Agaricales</taxon>
        <taxon>Marasmiineae</taxon>
        <taxon>Physalacriaceae</taxon>
        <taxon>Armillaria</taxon>
    </lineage>
</organism>
<proteinExistence type="predicted"/>
<dbReference type="Proteomes" id="UP000217790">
    <property type="component" value="Unassembled WGS sequence"/>
</dbReference>
<feature type="region of interest" description="Disordered" evidence="1">
    <location>
        <begin position="340"/>
        <end position="360"/>
    </location>
</feature>
<dbReference type="InParanoid" id="A0A2H3CJU3"/>
<dbReference type="OrthoDB" id="3061143at2759"/>
<dbReference type="AlphaFoldDB" id="A0A2H3CJU3"/>
<protein>
    <submittedName>
        <fullName evidence="2">Uncharacterized protein</fullName>
    </submittedName>
</protein>
<gene>
    <name evidence="2" type="ORF">ARMGADRAFT_1091115</name>
</gene>
<feature type="region of interest" description="Disordered" evidence="1">
    <location>
        <begin position="184"/>
        <end position="215"/>
    </location>
</feature>
<dbReference type="EMBL" id="KZ293727">
    <property type="protein sequence ID" value="PBK81624.1"/>
    <property type="molecule type" value="Genomic_DNA"/>
</dbReference>